<evidence type="ECO:0000256" key="1">
    <source>
        <dbReference type="ARBA" id="ARBA00002274"/>
    </source>
</evidence>
<keyword evidence="8 13" id="KW-0547">Nucleotide-binding</keyword>
<evidence type="ECO:0000313" key="14">
    <source>
        <dbReference type="EMBL" id="QDT31099.1"/>
    </source>
</evidence>
<comment type="catalytic activity">
    <reaction evidence="13">
        <text>a lipid A disaccharide + ATP = a lipid IVA + ADP + H(+)</text>
        <dbReference type="Rhea" id="RHEA:67840"/>
        <dbReference type="ChEBI" id="CHEBI:15378"/>
        <dbReference type="ChEBI" id="CHEBI:30616"/>
        <dbReference type="ChEBI" id="CHEBI:176343"/>
        <dbReference type="ChEBI" id="CHEBI:176425"/>
        <dbReference type="ChEBI" id="CHEBI:456216"/>
        <dbReference type="EC" id="2.7.1.130"/>
    </reaction>
</comment>
<dbReference type="EC" id="2.7.1.130" evidence="3 13"/>
<evidence type="ECO:0000256" key="10">
    <source>
        <dbReference type="ARBA" id="ARBA00022840"/>
    </source>
</evidence>
<organism evidence="14 15">
    <name type="scientific">Thalassoglobus polymorphus</name>
    <dbReference type="NCBI Taxonomy" id="2527994"/>
    <lineage>
        <taxon>Bacteria</taxon>
        <taxon>Pseudomonadati</taxon>
        <taxon>Planctomycetota</taxon>
        <taxon>Planctomycetia</taxon>
        <taxon>Planctomycetales</taxon>
        <taxon>Planctomycetaceae</taxon>
        <taxon>Thalassoglobus</taxon>
    </lineage>
</organism>
<keyword evidence="5 13" id="KW-0444">Lipid biosynthesis</keyword>
<dbReference type="PANTHER" id="PTHR42724:SF1">
    <property type="entry name" value="TETRAACYLDISACCHARIDE 4'-KINASE, MITOCHONDRIAL-RELATED"/>
    <property type="match status" value="1"/>
</dbReference>
<keyword evidence="11 13" id="KW-0443">Lipid metabolism</keyword>
<dbReference type="NCBIfam" id="TIGR00682">
    <property type="entry name" value="lpxK"/>
    <property type="match status" value="1"/>
</dbReference>
<dbReference type="AlphaFoldDB" id="A0A517QHJ1"/>
<evidence type="ECO:0000313" key="15">
    <source>
        <dbReference type="Proteomes" id="UP000315724"/>
    </source>
</evidence>
<evidence type="ECO:0000256" key="3">
    <source>
        <dbReference type="ARBA" id="ARBA00012071"/>
    </source>
</evidence>
<dbReference type="RefSeq" id="WP_197441952.1">
    <property type="nucleotide sequence ID" value="NZ_CP036267.1"/>
</dbReference>
<evidence type="ECO:0000256" key="4">
    <source>
        <dbReference type="ARBA" id="ARBA00016436"/>
    </source>
</evidence>
<evidence type="ECO:0000256" key="2">
    <source>
        <dbReference type="ARBA" id="ARBA00004870"/>
    </source>
</evidence>
<comment type="similarity">
    <text evidence="13">Belongs to the LpxK family.</text>
</comment>
<evidence type="ECO:0000256" key="11">
    <source>
        <dbReference type="ARBA" id="ARBA00023098"/>
    </source>
</evidence>
<keyword evidence="10 13" id="KW-0067">ATP-binding</keyword>
<comment type="function">
    <text evidence="1 13">Transfers the gamma-phosphate of ATP to the 4'-position of a tetraacyldisaccharide 1-phosphate intermediate (termed DS-1-P) to form tetraacyldisaccharide 1,4'-bis-phosphate (lipid IVA).</text>
</comment>
<dbReference type="GO" id="GO:0009245">
    <property type="term" value="P:lipid A biosynthetic process"/>
    <property type="evidence" value="ECO:0007669"/>
    <property type="project" value="UniProtKB-UniRule"/>
</dbReference>
<keyword evidence="6 13" id="KW-0441">Lipid A biosynthesis</keyword>
<keyword evidence="9 13" id="KW-0418">Kinase</keyword>
<dbReference type="Proteomes" id="UP000315724">
    <property type="component" value="Chromosome"/>
</dbReference>
<evidence type="ECO:0000256" key="5">
    <source>
        <dbReference type="ARBA" id="ARBA00022516"/>
    </source>
</evidence>
<gene>
    <name evidence="13 14" type="primary">lpxK</name>
    <name evidence="14" type="ORF">Mal48_03300</name>
</gene>
<dbReference type="Pfam" id="PF02606">
    <property type="entry name" value="LpxK"/>
    <property type="match status" value="1"/>
</dbReference>
<comment type="pathway">
    <text evidence="2 13">Glycolipid biosynthesis; lipid IV(A) biosynthesis; lipid IV(A) from (3R)-3-hydroxytetradecanoyl-[acyl-carrier-protein] and UDP-N-acetyl-alpha-D-glucosamine: step 6/6.</text>
</comment>
<evidence type="ECO:0000256" key="12">
    <source>
        <dbReference type="ARBA" id="ARBA00029757"/>
    </source>
</evidence>
<evidence type="ECO:0000256" key="13">
    <source>
        <dbReference type="HAMAP-Rule" id="MF_00409"/>
    </source>
</evidence>
<evidence type="ECO:0000256" key="7">
    <source>
        <dbReference type="ARBA" id="ARBA00022679"/>
    </source>
</evidence>
<evidence type="ECO:0000256" key="9">
    <source>
        <dbReference type="ARBA" id="ARBA00022777"/>
    </source>
</evidence>
<proteinExistence type="inferred from homology"/>
<feature type="binding site" evidence="13">
    <location>
        <begin position="65"/>
        <end position="72"/>
    </location>
    <ligand>
        <name>ATP</name>
        <dbReference type="ChEBI" id="CHEBI:30616"/>
    </ligand>
</feature>
<dbReference type="PANTHER" id="PTHR42724">
    <property type="entry name" value="TETRAACYLDISACCHARIDE 4'-KINASE"/>
    <property type="match status" value="1"/>
</dbReference>
<dbReference type="SUPFAM" id="SSF52540">
    <property type="entry name" value="P-loop containing nucleoside triphosphate hydrolases"/>
    <property type="match status" value="1"/>
</dbReference>
<dbReference type="EMBL" id="CP036267">
    <property type="protein sequence ID" value="QDT31099.1"/>
    <property type="molecule type" value="Genomic_DNA"/>
</dbReference>
<sequence>MTESFFIDLVSGQSRGILPSSLRAGLSVAEPFYGCAVGLRNALFDAGLKRVHQAERPVISVGNVTTGGTGKTPTVAWLVNWLQQQHETPAILSRGYQSLDGEANDEKLLLDQLCPGVSHLQNRDRVTGAARLIQDSSCSVIVLDDGFQHRRLHRDFDLVLIDALTPWGHGHLLPRGLLRESLRSLRRADAILLTRCDLVTATRLKELKTQLSKMVEAPVIASAFTATGLVNSSGVKLPFADLNGKRTCSFAGIGNPGGFRRTLSGVGLAVSDNRFRAFPDHYHYTQDDLNNVAIWATTQYAEALIVTRKDLVKIRSDQIGRIPLWAVDIELEFLETEPLLQRTLADKLSFLNVERT</sequence>
<protein>
    <recommendedName>
        <fullName evidence="4 13">Tetraacyldisaccharide 4'-kinase</fullName>
        <ecNumber evidence="3 13">2.7.1.130</ecNumber>
    </recommendedName>
    <alternativeName>
        <fullName evidence="12 13">Lipid A 4'-kinase</fullName>
    </alternativeName>
</protein>
<accession>A0A517QHJ1</accession>
<name>A0A517QHJ1_9PLAN</name>
<dbReference type="InterPro" id="IPR027417">
    <property type="entry name" value="P-loop_NTPase"/>
</dbReference>
<reference evidence="14 15" key="1">
    <citation type="submission" date="2019-02" db="EMBL/GenBank/DDBJ databases">
        <title>Deep-cultivation of Planctomycetes and their phenomic and genomic characterization uncovers novel biology.</title>
        <authorList>
            <person name="Wiegand S."/>
            <person name="Jogler M."/>
            <person name="Boedeker C."/>
            <person name="Pinto D."/>
            <person name="Vollmers J."/>
            <person name="Rivas-Marin E."/>
            <person name="Kohn T."/>
            <person name="Peeters S.H."/>
            <person name="Heuer A."/>
            <person name="Rast P."/>
            <person name="Oberbeckmann S."/>
            <person name="Bunk B."/>
            <person name="Jeske O."/>
            <person name="Meyerdierks A."/>
            <person name="Storesund J.E."/>
            <person name="Kallscheuer N."/>
            <person name="Luecker S."/>
            <person name="Lage O.M."/>
            <person name="Pohl T."/>
            <person name="Merkel B.J."/>
            <person name="Hornburger P."/>
            <person name="Mueller R.-W."/>
            <person name="Bruemmer F."/>
            <person name="Labrenz M."/>
            <person name="Spormann A.M."/>
            <person name="Op den Camp H."/>
            <person name="Overmann J."/>
            <person name="Amann R."/>
            <person name="Jetten M.S.M."/>
            <person name="Mascher T."/>
            <person name="Medema M.H."/>
            <person name="Devos D.P."/>
            <person name="Kaster A.-K."/>
            <person name="Ovreas L."/>
            <person name="Rohde M."/>
            <person name="Galperin M.Y."/>
            <person name="Jogler C."/>
        </authorList>
    </citation>
    <scope>NUCLEOTIDE SEQUENCE [LARGE SCALE GENOMIC DNA]</scope>
    <source>
        <strain evidence="14 15">Mal48</strain>
    </source>
</reference>
<keyword evidence="7 13" id="KW-0808">Transferase</keyword>
<dbReference type="GO" id="GO:0005524">
    <property type="term" value="F:ATP binding"/>
    <property type="evidence" value="ECO:0007669"/>
    <property type="project" value="UniProtKB-UniRule"/>
</dbReference>
<keyword evidence="15" id="KW-1185">Reference proteome</keyword>
<dbReference type="GO" id="GO:0009244">
    <property type="term" value="P:lipopolysaccharide core region biosynthetic process"/>
    <property type="evidence" value="ECO:0007669"/>
    <property type="project" value="TreeGrafter"/>
</dbReference>
<dbReference type="InterPro" id="IPR003758">
    <property type="entry name" value="LpxK"/>
</dbReference>
<dbReference type="GO" id="GO:0005886">
    <property type="term" value="C:plasma membrane"/>
    <property type="evidence" value="ECO:0007669"/>
    <property type="project" value="TreeGrafter"/>
</dbReference>
<evidence type="ECO:0000256" key="8">
    <source>
        <dbReference type="ARBA" id="ARBA00022741"/>
    </source>
</evidence>
<dbReference type="UniPathway" id="UPA00359">
    <property type="reaction ID" value="UER00482"/>
</dbReference>
<dbReference type="KEGG" id="tpol:Mal48_03300"/>
<evidence type="ECO:0000256" key="6">
    <source>
        <dbReference type="ARBA" id="ARBA00022556"/>
    </source>
</evidence>
<dbReference type="GO" id="GO:0009029">
    <property type="term" value="F:lipid-A 4'-kinase activity"/>
    <property type="evidence" value="ECO:0007669"/>
    <property type="project" value="UniProtKB-UniRule"/>
</dbReference>
<dbReference type="HAMAP" id="MF_00409">
    <property type="entry name" value="LpxK"/>
    <property type="match status" value="1"/>
</dbReference>